<organism evidence="2 3">
    <name type="scientific">Floridaenema aerugineum BLCC-F46</name>
    <dbReference type="NCBI Taxonomy" id="3153654"/>
    <lineage>
        <taxon>Bacteria</taxon>
        <taxon>Bacillati</taxon>
        <taxon>Cyanobacteriota</taxon>
        <taxon>Cyanophyceae</taxon>
        <taxon>Oscillatoriophycideae</taxon>
        <taxon>Aerosakkonematales</taxon>
        <taxon>Aerosakkonemataceae</taxon>
        <taxon>Floridanema</taxon>
        <taxon>Floridanema aerugineum</taxon>
    </lineage>
</organism>
<feature type="region of interest" description="Disordered" evidence="1">
    <location>
        <begin position="51"/>
        <end position="71"/>
    </location>
</feature>
<evidence type="ECO:0000313" key="3">
    <source>
        <dbReference type="Proteomes" id="UP001576774"/>
    </source>
</evidence>
<keyword evidence="3" id="KW-1185">Reference proteome</keyword>
<comment type="caution">
    <text evidence="2">The sequence shown here is derived from an EMBL/GenBank/DDBJ whole genome shotgun (WGS) entry which is preliminary data.</text>
</comment>
<sequence>MSTFLRLVGLGTLIAGLQLVIPEISSATVINNHLGNFSSGARSKPVFRVYNNYTPPDNGEPNDANQGSGTR</sequence>
<protein>
    <submittedName>
        <fullName evidence="2">Uncharacterized protein</fullName>
    </submittedName>
</protein>
<proteinExistence type="predicted"/>
<name>A0ABV4WYW7_9CYAN</name>
<dbReference type="RefSeq" id="WP_413268858.1">
    <property type="nucleotide sequence ID" value="NZ_JBHFNQ010000017.1"/>
</dbReference>
<evidence type="ECO:0000313" key="2">
    <source>
        <dbReference type="EMBL" id="MFB2875702.1"/>
    </source>
</evidence>
<dbReference type="Proteomes" id="UP001576774">
    <property type="component" value="Unassembled WGS sequence"/>
</dbReference>
<evidence type="ECO:0000256" key="1">
    <source>
        <dbReference type="SAM" id="MobiDB-lite"/>
    </source>
</evidence>
<dbReference type="EMBL" id="JBHFNQ010000017">
    <property type="protein sequence ID" value="MFB2875702.1"/>
    <property type="molecule type" value="Genomic_DNA"/>
</dbReference>
<gene>
    <name evidence="2" type="ORF">ACE1CC_02305</name>
</gene>
<accession>A0ABV4WYW7</accession>
<reference evidence="2 3" key="1">
    <citation type="submission" date="2024-09" db="EMBL/GenBank/DDBJ databases">
        <title>Floridaenema gen nov. (Aerosakkonemataceae, Aerosakkonematales ord. nov., Cyanobacteria) from benthic tropical and subtropical fresh waters, with the description of four new species.</title>
        <authorList>
            <person name="Moretto J.A."/>
            <person name="Berthold D.E."/>
            <person name="Lefler F.W."/>
            <person name="Huang I.-S."/>
            <person name="Laughinghouse H. IV."/>
        </authorList>
    </citation>
    <scope>NUCLEOTIDE SEQUENCE [LARGE SCALE GENOMIC DNA]</scope>
    <source>
        <strain evidence="2 3">BLCC-F46</strain>
    </source>
</reference>